<evidence type="ECO:0000259" key="2">
    <source>
        <dbReference type="Pfam" id="PF13387"/>
    </source>
</evidence>
<dbReference type="EMBL" id="JBHEGD010000001">
    <property type="protein sequence ID" value="MFH6598621.1"/>
    <property type="molecule type" value="Genomic_DNA"/>
</dbReference>
<feature type="domain" description="Lnb N-terminal periplasmic" evidence="2">
    <location>
        <begin position="129"/>
        <end position="301"/>
    </location>
</feature>
<dbReference type="Pfam" id="PF25222">
    <property type="entry name" value="DUF7840"/>
    <property type="match status" value="1"/>
</dbReference>
<dbReference type="RefSeq" id="WP_179553655.1">
    <property type="nucleotide sequence ID" value="NZ_JBHEGD010000001.1"/>
</dbReference>
<evidence type="ECO:0000313" key="6">
    <source>
        <dbReference type="Proteomes" id="UP001609932"/>
    </source>
</evidence>
<proteinExistence type="predicted"/>
<sequence length="626" mass="71171">MADQSSAILISRRTVPLKRIFAVIALSLSLPLHATSLERLADDPYWIALGHYETGKLGGWRSYVDDDDFFLAEHGASDPAAELQATVKALYQPAELGDRHPQCVYPARTRWLKAQLQLNDLPTPDCAEYRTWIADVNPHSTVLVFPAAYLNSPSSMFGHTLLRIDQPDIDSHNTALLSYALNFGAFIEGNDNSILYAWRGLMGGYPGLFALVPYREKLSEYNRLENRDLWEYRLNLTPEETTRMVEHVWELKQIRFDYFFFDENCSYRLLELLEIARPGIELTEHFPLTAIPTDTVRAVKDAELIERIDYRPSRERELLERAAPLDADEQAWVLRLSQDPAQLDDAAFTALPAERRALMQDAAFRLVRYHANDEERSSNAQRSFQLLGAISRNPPPALDVERPPLPEEGHESRTWQLAGGSRDDRAFAEYGLRMAYHDLNDNLDGFPLGAQIEILQLKLRQYENNHWQLQRLDLANIRSLTPRNALLQPLSWQVGGGLERVLGEDGDTPLVGHLSGGAGASWQLHDDLLGFTLGTARLEYNEDFAAVIAPALGFNTGLLWRNPMGNLTLEAAGDYFHNGEVRRRLSLNQQWEVSRNLGLRLSAQREFSQLASPVNEVKLELRWYHY</sequence>
<protein>
    <submittedName>
        <fullName evidence="5">DUF4105 domain-containing protein</fullName>
    </submittedName>
</protein>
<name>A0ABW7MBV8_9GAMM</name>
<accession>A0ABW7MBV8</accession>
<evidence type="ECO:0000259" key="3">
    <source>
        <dbReference type="Pfam" id="PF25222"/>
    </source>
</evidence>
<evidence type="ECO:0000256" key="1">
    <source>
        <dbReference type="SAM" id="MobiDB-lite"/>
    </source>
</evidence>
<dbReference type="InterPro" id="IPR025178">
    <property type="entry name" value="Lnb_N"/>
</dbReference>
<reference evidence="5 6" key="1">
    <citation type="submission" date="2024-09" db="EMBL/GenBank/DDBJ databases">
        <title>Elucidation of the Bokeelamides from Bacteria Associated with Moon Snail Egg Collars.</title>
        <authorList>
            <person name="Campbell R."/>
            <person name="Piedl K."/>
            <person name="Mevers E."/>
        </authorList>
    </citation>
    <scope>NUCLEOTIDE SEQUENCE [LARGE SCALE GENOMIC DNA]</scope>
    <source>
        <strain evidence="5 6">EM133</strain>
    </source>
</reference>
<evidence type="ECO:0000313" key="5">
    <source>
        <dbReference type="EMBL" id="MFH6598621.1"/>
    </source>
</evidence>
<organism evidence="5 6">
    <name type="scientific">Ectopseudomonas khazarica</name>
    <dbReference type="NCBI Taxonomy" id="2502979"/>
    <lineage>
        <taxon>Bacteria</taxon>
        <taxon>Pseudomonadati</taxon>
        <taxon>Pseudomonadota</taxon>
        <taxon>Gammaproteobacteria</taxon>
        <taxon>Pseudomonadales</taxon>
        <taxon>Pseudomonadaceae</taxon>
        <taxon>Ectopseudomonas</taxon>
    </lineage>
</organism>
<dbReference type="Pfam" id="PF13387">
    <property type="entry name" value="Lnb_N"/>
    <property type="match status" value="1"/>
</dbReference>
<dbReference type="Pfam" id="PF25225">
    <property type="entry name" value="DUF7843"/>
    <property type="match status" value="1"/>
</dbReference>
<feature type="domain" description="DUF7843" evidence="4">
    <location>
        <begin position="39"/>
        <end position="115"/>
    </location>
</feature>
<feature type="compositionally biased region" description="Basic and acidic residues" evidence="1">
    <location>
        <begin position="399"/>
        <end position="413"/>
    </location>
</feature>
<dbReference type="Proteomes" id="UP001609932">
    <property type="component" value="Unassembled WGS sequence"/>
</dbReference>
<evidence type="ECO:0000259" key="4">
    <source>
        <dbReference type="Pfam" id="PF25225"/>
    </source>
</evidence>
<keyword evidence="6" id="KW-1185">Reference proteome</keyword>
<feature type="domain" description="DUF7840" evidence="3">
    <location>
        <begin position="405"/>
        <end position="624"/>
    </location>
</feature>
<comment type="caution">
    <text evidence="5">The sequence shown here is derived from an EMBL/GenBank/DDBJ whole genome shotgun (WGS) entry which is preliminary data.</text>
</comment>
<dbReference type="InterPro" id="IPR057165">
    <property type="entry name" value="DUF7843"/>
</dbReference>
<feature type="region of interest" description="Disordered" evidence="1">
    <location>
        <begin position="390"/>
        <end position="416"/>
    </location>
</feature>
<dbReference type="InterPro" id="IPR057162">
    <property type="entry name" value="DUF7840"/>
</dbReference>
<gene>
    <name evidence="5" type="ORF">ACEVAQ_07845</name>
</gene>